<keyword evidence="3" id="KW-1185">Reference proteome</keyword>
<name>A0A1H1T6J3_9ACTN</name>
<dbReference type="RefSeq" id="WP_092654359.1">
    <property type="nucleotide sequence ID" value="NZ_LT629732.1"/>
</dbReference>
<dbReference type="EMBL" id="LT629732">
    <property type="protein sequence ID" value="SDS55862.1"/>
    <property type="molecule type" value="Genomic_DNA"/>
</dbReference>
<feature type="transmembrane region" description="Helical" evidence="1">
    <location>
        <begin position="5"/>
        <end position="22"/>
    </location>
</feature>
<gene>
    <name evidence="2" type="ORF">SAMN04489717_3080</name>
</gene>
<keyword evidence="1" id="KW-1133">Transmembrane helix</keyword>
<evidence type="ECO:0000313" key="3">
    <source>
        <dbReference type="Proteomes" id="UP000198983"/>
    </source>
</evidence>
<accession>A0A1H1T6J3</accession>
<sequence length="64" mass="7270">MSNRAWWIIGGVGAAFVAWLLLPWWATLLIVLAVVGAPVAGYLMLDPSQRRRLARIRERRQLGR</sequence>
<evidence type="ECO:0000313" key="2">
    <source>
        <dbReference type="EMBL" id="SDS55862.1"/>
    </source>
</evidence>
<keyword evidence="1" id="KW-0472">Membrane</keyword>
<dbReference type="Proteomes" id="UP000198983">
    <property type="component" value="Chromosome I"/>
</dbReference>
<reference evidence="2 3" key="1">
    <citation type="submission" date="2016-10" db="EMBL/GenBank/DDBJ databases">
        <authorList>
            <person name="de Groot N.N."/>
        </authorList>
    </citation>
    <scope>NUCLEOTIDE SEQUENCE [LARGE SCALE GENOMIC DNA]</scope>
    <source>
        <strain evidence="2 3">DSM 22024</strain>
    </source>
</reference>
<dbReference type="AlphaFoldDB" id="A0A1H1T6J3"/>
<organism evidence="2 3">
    <name type="scientific">Actinopolymorpha singaporensis</name>
    <dbReference type="NCBI Taxonomy" id="117157"/>
    <lineage>
        <taxon>Bacteria</taxon>
        <taxon>Bacillati</taxon>
        <taxon>Actinomycetota</taxon>
        <taxon>Actinomycetes</taxon>
        <taxon>Propionibacteriales</taxon>
        <taxon>Actinopolymorphaceae</taxon>
        <taxon>Actinopolymorpha</taxon>
    </lineage>
</organism>
<keyword evidence="1" id="KW-0812">Transmembrane</keyword>
<feature type="transmembrane region" description="Helical" evidence="1">
    <location>
        <begin position="28"/>
        <end position="45"/>
    </location>
</feature>
<proteinExistence type="predicted"/>
<evidence type="ECO:0000256" key="1">
    <source>
        <dbReference type="SAM" id="Phobius"/>
    </source>
</evidence>
<protein>
    <submittedName>
        <fullName evidence="2">Uncharacterized protein</fullName>
    </submittedName>
</protein>
<dbReference type="STRING" id="117157.SAMN04489717_3080"/>